<accession>A0A951UNZ9</accession>
<name>A0A951UNZ9_9CYAN</name>
<proteinExistence type="predicted"/>
<dbReference type="EMBL" id="JAHHHD010000028">
    <property type="protein sequence ID" value="MBW4661012.1"/>
    <property type="molecule type" value="Genomic_DNA"/>
</dbReference>
<evidence type="ECO:0000313" key="2">
    <source>
        <dbReference type="EMBL" id="MBW4661012.1"/>
    </source>
</evidence>
<feature type="compositionally biased region" description="Basic and acidic residues" evidence="1">
    <location>
        <begin position="898"/>
        <end position="920"/>
    </location>
</feature>
<dbReference type="Gene3D" id="3.40.50.300">
    <property type="entry name" value="P-loop containing nucleotide triphosphate hydrolases"/>
    <property type="match status" value="1"/>
</dbReference>
<comment type="caution">
    <text evidence="2">The sequence shown here is derived from an EMBL/GenBank/DDBJ whole genome shotgun (WGS) entry which is preliminary data.</text>
</comment>
<evidence type="ECO:0000313" key="3">
    <source>
        <dbReference type="Proteomes" id="UP000757435"/>
    </source>
</evidence>
<evidence type="ECO:0000256" key="1">
    <source>
        <dbReference type="SAM" id="MobiDB-lite"/>
    </source>
</evidence>
<organism evidence="2 3">
    <name type="scientific">Drouetiella hepatica Uher 2000/2452</name>
    <dbReference type="NCBI Taxonomy" id="904376"/>
    <lineage>
        <taxon>Bacteria</taxon>
        <taxon>Bacillati</taxon>
        <taxon>Cyanobacteriota</taxon>
        <taxon>Cyanophyceae</taxon>
        <taxon>Oculatellales</taxon>
        <taxon>Oculatellaceae</taxon>
        <taxon>Drouetiella</taxon>
    </lineage>
</organism>
<evidence type="ECO:0008006" key="4">
    <source>
        <dbReference type="Google" id="ProtNLM"/>
    </source>
</evidence>
<gene>
    <name evidence="2" type="ORF">KME15_20235</name>
</gene>
<feature type="region of interest" description="Disordered" evidence="1">
    <location>
        <begin position="898"/>
        <end position="948"/>
    </location>
</feature>
<dbReference type="AlphaFoldDB" id="A0A951UNZ9"/>
<dbReference type="Proteomes" id="UP000757435">
    <property type="component" value="Unassembled WGS sequence"/>
</dbReference>
<protein>
    <recommendedName>
        <fullName evidence="4">DUF927 domain-containing protein</fullName>
    </recommendedName>
</protein>
<dbReference type="InterPro" id="IPR027417">
    <property type="entry name" value="P-loop_NTPase"/>
</dbReference>
<reference evidence="2" key="2">
    <citation type="journal article" date="2022" name="Microbiol. Resour. Announc.">
        <title>Metagenome Sequencing to Explore Phylogenomics of Terrestrial Cyanobacteria.</title>
        <authorList>
            <person name="Ward R.D."/>
            <person name="Stajich J.E."/>
            <person name="Johansen J.R."/>
            <person name="Huntemann M."/>
            <person name="Clum A."/>
            <person name="Foster B."/>
            <person name="Foster B."/>
            <person name="Roux S."/>
            <person name="Palaniappan K."/>
            <person name="Varghese N."/>
            <person name="Mukherjee S."/>
            <person name="Reddy T.B.K."/>
            <person name="Daum C."/>
            <person name="Copeland A."/>
            <person name="Chen I.A."/>
            <person name="Ivanova N.N."/>
            <person name="Kyrpides N.C."/>
            <person name="Shapiro N."/>
            <person name="Eloe-Fadrosh E.A."/>
            <person name="Pietrasiak N."/>
        </authorList>
    </citation>
    <scope>NUCLEOTIDE SEQUENCE</scope>
    <source>
        <strain evidence="2">UHER 2000/2452</strain>
    </source>
</reference>
<sequence>MNAYNLQETALEASKSTPCPLCGHDHYCYLVQNDRGDIFKAICQWTGEAPEGWDKTGVAKDGRGKFVRRGFQRFKRKHYPDYVQLTPQEKSDIPQWKDYLLGMSGDPAPLAKNGKAYEMAIDYLYPDEQGQPSGKVVRIQWSDRRRAYDNNRKTKMVRPWHWVHHTEGGFWSDRGKGDKTWTLYRESEAKEEILRGGIVFAVGGEQAVEAYRELGLTATTCQGGEANWREIVIRLKDTFAIARRDGLKPILVIHPDYDLTGESKFGELQRECDFARVSAVSLEPPTLWAEMPAGGDIWDLVHLSGLPQDTILRSLETAIDEAIDHQESEIVARQQRDRWQAPEVYRGELGYWKETKEEGEVVGRFFKPQADFDFQVERELISEDGGGLVLQVKRADEPTQRRVFLKSSDYSTVQKFTDALKRSLGGGVVCNLSSYSLQALIRVRLHEYRITRHGKAYRLVDRVGQQPDGIWVFKQSQFTKDGEPTKEEQSLWVWNPEITGDDAHFRSPVIAPQDPQALRNLVQTMHRAFGSNFAPALLTLGYGAAGIHYQEIQEKEGAFPILNLYGDPGSGKTTAAECALSLAGQQKEGMMVEVSVSAAYERLKLAGGLLHCLDDPKRDDSLDEFLKGFYNAKARVVRGKDNSGFNTQKPHSPLMVTSNHACGENSAATQSRLVRLFFPKVQDGDAAAFRELPNIQAIASGCFTQMLQLGYPAQEVYALEQELAAQIPNAHLRIAKSLALLLCYAMKVAELAGIDSAPLKHYVFETVCAQVNDPDESGDSLRDFLEKVFSLDSEAKIGEWNCRWIEKKEDGSRALAIYLPGVWTALDREYKVSYNRKIIESLLLSKGLRKTRSNFHADEDQSRAYKRAKLTAADSSLVNPPERTQRWSYELPESLLREYSEKSGSEKRSSRSSELEKEPETLMSTGAFSDDLKDHQRSSEIINPSPDDLLDGADDLLMIEKIISDCQPPEQVSASKTPSDDLDDLENAKAQLAHSAPQLAQPHLDPIDPSVFGADCEVLVGEYWVGGKYLRETNRMRMSPLNRTLEPTHKVQTKAGNIEVTDSELRRTDAT</sequence>
<reference evidence="2" key="1">
    <citation type="submission" date="2021-05" db="EMBL/GenBank/DDBJ databases">
        <authorList>
            <person name="Pietrasiak N."/>
            <person name="Ward R."/>
            <person name="Stajich J.E."/>
            <person name="Kurbessoian T."/>
        </authorList>
    </citation>
    <scope>NUCLEOTIDE SEQUENCE</scope>
    <source>
        <strain evidence="2">UHER 2000/2452</strain>
    </source>
</reference>